<dbReference type="EMBL" id="SMAN01000010">
    <property type="protein sequence ID" value="TCT21745.1"/>
    <property type="molecule type" value="Genomic_DNA"/>
</dbReference>
<dbReference type="PANTHER" id="PTHR36834:SF1">
    <property type="entry name" value="INTEGRAL MEMBRANE PROTEIN"/>
    <property type="match status" value="1"/>
</dbReference>
<dbReference type="Pfam" id="PF04892">
    <property type="entry name" value="VanZ"/>
    <property type="match status" value="1"/>
</dbReference>
<accession>A0A4R3MZ79</accession>
<comment type="caution">
    <text evidence="3">The sequence shown here is derived from an EMBL/GenBank/DDBJ whole genome shotgun (WGS) entry which is preliminary data.</text>
</comment>
<feature type="transmembrane region" description="Helical" evidence="1">
    <location>
        <begin position="35"/>
        <end position="54"/>
    </location>
</feature>
<dbReference type="AlphaFoldDB" id="A0A4R3MZ79"/>
<name>A0A4R3MZ79_9BACI</name>
<keyword evidence="4" id="KW-1185">Reference proteome</keyword>
<keyword evidence="1" id="KW-0472">Membrane</keyword>
<gene>
    <name evidence="3" type="ORF">EDD68_11049</name>
</gene>
<evidence type="ECO:0000313" key="3">
    <source>
        <dbReference type="EMBL" id="TCT21745.1"/>
    </source>
</evidence>
<reference evidence="3 4" key="1">
    <citation type="submission" date="2019-03" db="EMBL/GenBank/DDBJ databases">
        <title>Genomic Encyclopedia of Type Strains, Phase IV (KMG-IV): sequencing the most valuable type-strain genomes for metagenomic binning, comparative biology and taxonomic classification.</title>
        <authorList>
            <person name="Goeker M."/>
        </authorList>
    </citation>
    <scope>NUCLEOTIDE SEQUENCE [LARGE SCALE GENOMIC DNA]</scope>
    <source>
        <strain evidence="3 4">DSM 25894</strain>
    </source>
</reference>
<evidence type="ECO:0000313" key="4">
    <source>
        <dbReference type="Proteomes" id="UP000294650"/>
    </source>
</evidence>
<feature type="transmembrane region" description="Helical" evidence="1">
    <location>
        <begin position="85"/>
        <end position="102"/>
    </location>
</feature>
<dbReference type="InterPro" id="IPR006976">
    <property type="entry name" value="VanZ-like"/>
</dbReference>
<dbReference type="InterPro" id="IPR053150">
    <property type="entry name" value="Teicoplanin_resist-assoc"/>
</dbReference>
<dbReference type="RefSeq" id="WP_165902116.1">
    <property type="nucleotide sequence ID" value="NZ_SMAN01000010.1"/>
</dbReference>
<feature type="transmembrane region" description="Helical" evidence="1">
    <location>
        <begin position="145"/>
        <end position="165"/>
    </location>
</feature>
<evidence type="ECO:0000259" key="2">
    <source>
        <dbReference type="Pfam" id="PF04892"/>
    </source>
</evidence>
<keyword evidence="1" id="KW-0812">Transmembrane</keyword>
<proteinExistence type="predicted"/>
<sequence>MAIYFEGPYLMMAGMILLFILLIMKVKVKVNSYYILFWSLFYIYMCMVAKHTLFPIRLVSELSDREEVIKILNLIPFQNNSLENAILNVILTAPFGFLLPLIKNITKKRQVLLWAILFPVIIEGTQFVLNYSTGVAERIVDINDIVFNFLGVISGYGIYLVFVHFQIYHSAQFRMI</sequence>
<evidence type="ECO:0000256" key="1">
    <source>
        <dbReference type="SAM" id="Phobius"/>
    </source>
</evidence>
<organism evidence="3 4">
    <name type="scientific">Melghiribacillus thermohalophilus</name>
    <dbReference type="NCBI Taxonomy" id="1324956"/>
    <lineage>
        <taxon>Bacteria</taxon>
        <taxon>Bacillati</taxon>
        <taxon>Bacillota</taxon>
        <taxon>Bacilli</taxon>
        <taxon>Bacillales</taxon>
        <taxon>Bacillaceae</taxon>
        <taxon>Melghiribacillus</taxon>
    </lineage>
</organism>
<feature type="transmembrane region" description="Helical" evidence="1">
    <location>
        <begin position="6"/>
        <end position="23"/>
    </location>
</feature>
<keyword evidence="1" id="KW-1133">Transmembrane helix</keyword>
<feature type="domain" description="VanZ-like" evidence="2">
    <location>
        <begin position="41"/>
        <end position="162"/>
    </location>
</feature>
<dbReference type="PANTHER" id="PTHR36834">
    <property type="entry name" value="MEMBRANE PROTEIN-RELATED"/>
    <property type="match status" value="1"/>
</dbReference>
<protein>
    <submittedName>
        <fullName evidence="3">Glycopeptide antibiotics resistance protein</fullName>
    </submittedName>
</protein>
<dbReference type="Proteomes" id="UP000294650">
    <property type="component" value="Unassembled WGS sequence"/>
</dbReference>
<feature type="transmembrane region" description="Helical" evidence="1">
    <location>
        <begin position="111"/>
        <end position="133"/>
    </location>
</feature>